<dbReference type="Pfam" id="PF04479">
    <property type="entry name" value="RTA1"/>
    <property type="match status" value="1"/>
</dbReference>
<feature type="transmembrane region" description="Helical" evidence="5">
    <location>
        <begin position="117"/>
        <end position="142"/>
    </location>
</feature>
<dbReference type="OrthoDB" id="3358017at2759"/>
<reference evidence="6" key="1">
    <citation type="submission" date="2022-12" db="EMBL/GenBank/DDBJ databases">
        <authorList>
            <person name="Petersen C."/>
        </authorList>
    </citation>
    <scope>NUCLEOTIDE SEQUENCE</scope>
    <source>
        <strain evidence="6">IBT 21472</strain>
    </source>
</reference>
<feature type="transmembrane region" description="Helical" evidence="5">
    <location>
        <begin position="197"/>
        <end position="215"/>
    </location>
</feature>
<feature type="transmembrane region" description="Helical" evidence="5">
    <location>
        <begin position="154"/>
        <end position="176"/>
    </location>
</feature>
<gene>
    <name evidence="6" type="ORF">N7476_010002</name>
</gene>
<comment type="subcellular location">
    <subcellularLocation>
        <location evidence="1">Membrane</location>
        <topology evidence="1">Multi-pass membrane protein</topology>
    </subcellularLocation>
</comment>
<keyword evidence="2 5" id="KW-0812">Transmembrane</keyword>
<dbReference type="EMBL" id="JAPZBO010000009">
    <property type="protein sequence ID" value="KAJ5303203.1"/>
    <property type="molecule type" value="Genomic_DNA"/>
</dbReference>
<evidence type="ECO:0000256" key="3">
    <source>
        <dbReference type="ARBA" id="ARBA00022989"/>
    </source>
</evidence>
<dbReference type="PANTHER" id="PTHR31465:SF33">
    <property type="entry name" value="DOMAIN PROTEIN, PUTATIVE (AFU_ORTHOLOGUE AFUA_5G01310)-RELATED"/>
    <property type="match status" value="1"/>
</dbReference>
<evidence type="ECO:0000256" key="5">
    <source>
        <dbReference type="SAM" id="Phobius"/>
    </source>
</evidence>
<dbReference type="AlphaFoldDB" id="A0A9W9L546"/>
<comment type="caution">
    <text evidence="6">The sequence shown here is derived from an EMBL/GenBank/DDBJ whole genome shotgun (WGS) entry which is preliminary data.</text>
</comment>
<dbReference type="PANTHER" id="PTHR31465">
    <property type="entry name" value="PROTEIN RTA1-RELATED"/>
    <property type="match status" value="1"/>
</dbReference>
<proteinExistence type="predicted"/>
<keyword evidence="3 5" id="KW-1133">Transmembrane helix</keyword>
<reference evidence="6" key="2">
    <citation type="journal article" date="2023" name="IMA Fungus">
        <title>Comparative genomic study of the Penicillium genus elucidates a diverse pangenome and 15 lateral gene transfer events.</title>
        <authorList>
            <person name="Petersen C."/>
            <person name="Sorensen T."/>
            <person name="Nielsen M.R."/>
            <person name="Sondergaard T.E."/>
            <person name="Sorensen J.L."/>
            <person name="Fitzpatrick D.A."/>
            <person name="Frisvad J.C."/>
            <person name="Nielsen K.L."/>
        </authorList>
    </citation>
    <scope>NUCLEOTIDE SEQUENCE</scope>
    <source>
        <strain evidence="6">IBT 21472</strain>
    </source>
</reference>
<evidence type="ECO:0000313" key="7">
    <source>
        <dbReference type="Proteomes" id="UP001147746"/>
    </source>
</evidence>
<evidence type="ECO:0000256" key="2">
    <source>
        <dbReference type="ARBA" id="ARBA00022692"/>
    </source>
</evidence>
<dbReference type="InterPro" id="IPR007568">
    <property type="entry name" value="RTA1"/>
</dbReference>
<feature type="transmembrane region" description="Helical" evidence="5">
    <location>
        <begin position="75"/>
        <end position="97"/>
    </location>
</feature>
<protein>
    <submittedName>
        <fullName evidence="6">Uncharacterized protein</fullName>
    </submittedName>
</protein>
<feature type="transmembrane region" description="Helical" evidence="5">
    <location>
        <begin position="40"/>
        <end position="63"/>
    </location>
</feature>
<evidence type="ECO:0000256" key="4">
    <source>
        <dbReference type="ARBA" id="ARBA00023136"/>
    </source>
</evidence>
<keyword evidence="4 5" id="KW-0472">Membrane</keyword>
<accession>A0A9W9L546</accession>
<keyword evidence="7" id="KW-1185">Reference proteome</keyword>
<dbReference type="GO" id="GO:0016020">
    <property type="term" value="C:membrane"/>
    <property type="evidence" value="ECO:0007669"/>
    <property type="project" value="UniProtKB-SubCell"/>
</dbReference>
<feature type="transmembrane region" description="Helical" evidence="5">
    <location>
        <begin position="235"/>
        <end position="253"/>
    </location>
</feature>
<dbReference type="Proteomes" id="UP001147746">
    <property type="component" value="Unassembled WGS sequence"/>
</dbReference>
<name>A0A9W9L546_9EURO</name>
<evidence type="ECO:0000256" key="1">
    <source>
        <dbReference type="ARBA" id="ARBA00004141"/>
    </source>
</evidence>
<organism evidence="6 7">
    <name type="scientific">Penicillium atrosanguineum</name>
    <dbReference type="NCBI Taxonomy" id="1132637"/>
    <lineage>
        <taxon>Eukaryota</taxon>
        <taxon>Fungi</taxon>
        <taxon>Dikarya</taxon>
        <taxon>Ascomycota</taxon>
        <taxon>Pezizomycotina</taxon>
        <taxon>Eurotiomycetes</taxon>
        <taxon>Eurotiomycetidae</taxon>
        <taxon>Eurotiales</taxon>
        <taxon>Aspergillaceae</taxon>
        <taxon>Penicillium</taxon>
    </lineage>
</organism>
<feature type="transmembrane region" description="Helical" evidence="5">
    <location>
        <begin position="15"/>
        <end position="33"/>
    </location>
</feature>
<sequence length="283" mass="31688">MAGTYKLYEYDPSTSAAVAFAVMFALSTAMHLVQVFRNKSWFFTPFVIGGCFELVGYVARYISAKQSPNWETMPYVIQELLLLVAPSLFAASIYMILGRVIRLLNGASNSPIRPSWLTKIFVTGDVVSFLMQSGGGGILATAKSESSMKTGNNVIIGGLIVQVISFSIFITVSVIFHRRMLASPMHMEVKSHIPWSRYMAVLYIGSALILIRSAYRVVEYVQGSTGYLQSKEPFVYIFDASLMLLCCILFNVFHPSKLLSKSIQNHEEREDLEMMNDTGYRNM</sequence>
<evidence type="ECO:0000313" key="6">
    <source>
        <dbReference type="EMBL" id="KAJ5303203.1"/>
    </source>
</evidence>